<keyword evidence="1" id="KW-0805">Transcription regulation</keyword>
<dbReference type="OrthoDB" id="9816320at2"/>
<dbReference type="RefSeq" id="WP_145852638.1">
    <property type="nucleotide sequence ID" value="NZ_RPFW01000002.1"/>
</dbReference>
<dbReference type="EMBL" id="RPFW01000002">
    <property type="protein sequence ID" value="TVZ04932.1"/>
    <property type="molecule type" value="Genomic_DNA"/>
</dbReference>
<dbReference type="Pfam" id="PF00440">
    <property type="entry name" value="TetR_N"/>
    <property type="match status" value="1"/>
</dbReference>
<dbReference type="InterPro" id="IPR036271">
    <property type="entry name" value="Tet_transcr_reg_TetR-rel_C_sf"/>
</dbReference>
<keyword evidence="2 4" id="KW-0238">DNA-binding</keyword>
<dbReference type="Pfam" id="PF21597">
    <property type="entry name" value="TetR_C_43"/>
    <property type="match status" value="1"/>
</dbReference>
<dbReference type="SUPFAM" id="SSF48498">
    <property type="entry name" value="Tetracyclin repressor-like, C-terminal domain"/>
    <property type="match status" value="1"/>
</dbReference>
<protein>
    <submittedName>
        <fullName evidence="6">TetR/AcrR family transcriptional regulator</fullName>
    </submittedName>
</protein>
<name>A0A6P2C0L5_9ACTN</name>
<evidence type="ECO:0000313" key="6">
    <source>
        <dbReference type="EMBL" id="TVZ04932.1"/>
    </source>
</evidence>
<evidence type="ECO:0000256" key="4">
    <source>
        <dbReference type="PROSITE-ProRule" id="PRU00335"/>
    </source>
</evidence>
<dbReference type="PROSITE" id="PS50977">
    <property type="entry name" value="HTH_TETR_2"/>
    <property type="match status" value="1"/>
</dbReference>
<organism evidence="6 7">
    <name type="scientific">Trebonia kvetii</name>
    <dbReference type="NCBI Taxonomy" id="2480626"/>
    <lineage>
        <taxon>Bacteria</taxon>
        <taxon>Bacillati</taxon>
        <taxon>Actinomycetota</taxon>
        <taxon>Actinomycetes</taxon>
        <taxon>Streptosporangiales</taxon>
        <taxon>Treboniaceae</taxon>
        <taxon>Trebonia</taxon>
    </lineage>
</organism>
<comment type="caution">
    <text evidence="6">The sequence shown here is derived from an EMBL/GenBank/DDBJ whole genome shotgun (WGS) entry which is preliminary data.</text>
</comment>
<keyword evidence="7" id="KW-1185">Reference proteome</keyword>
<dbReference type="InterPro" id="IPR009057">
    <property type="entry name" value="Homeodomain-like_sf"/>
</dbReference>
<dbReference type="InterPro" id="IPR001647">
    <property type="entry name" value="HTH_TetR"/>
</dbReference>
<evidence type="ECO:0000256" key="1">
    <source>
        <dbReference type="ARBA" id="ARBA00023015"/>
    </source>
</evidence>
<dbReference type="GO" id="GO:0000976">
    <property type="term" value="F:transcription cis-regulatory region binding"/>
    <property type="evidence" value="ECO:0007669"/>
    <property type="project" value="TreeGrafter"/>
</dbReference>
<evidence type="ECO:0000313" key="7">
    <source>
        <dbReference type="Proteomes" id="UP000460272"/>
    </source>
</evidence>
<evidence type="ECO:0000259" key="5">
    <source>
        <dbReference type="PROSITE" id="PS50977"/>
    </source>
</evidence>
<evidence type="ECO:0000256" key="3">
    <source>
        <dbReference type="ARBA" id="ARBA00023163"/>
    </source>
</evidence>
<feature type="DNA-binding region" description="H-T-H motif" evidence="4">
    <location>
        <begin position="37"/>
        <end position="56"/>
    </location>
</feature>
<dbReference type="InterPro" id="IPR049445">
    <property type="entry name" value="TetR_SbtR-like_C"/>
</dbReference>
<reference evidence="6 7" key="1">
    <citation type="submission" date="2018-11" db="EMBL/GenBank/DDBJ databases">
        <title>Trebonia kvetii gen.nov., sp.nov., a novel acidophilic actinobacterium, and proposal of the new actinobacterial family Treboniaceae fam. nov.</title>
        <authorList>
            <person name="Rapoport D."/>
            <person name="Sagova-Mareckova M."/>
            <person name="Sedlacek I."/>
            <person name="Provaznik J."/>
            <person name="Kralova S."/>
            <person name="Pavlinic D."/>
            <person name="Benes V."/>
            <person name="Kopecky J."/>
        </authorList>
    </citation>
    <scope>NUCLEOTIDE SEQUENCE [LARGE SCALE GENOMIC DNA]</scope>
    <source>
        <strain evidence="6 7">15Tr583</strain>
    </source>
</reference>
<keyword evidence="3" id="KW-0804">Transcription</keyword>
<dbReference type="AlphaFoldDB" id="A0A6P2C0L5"/>
<accession>A0A6P2C0L5</accession>
<dbReference type="Gene3D" id="1.10.357.10">
    <property type="entry name" value="Tetracycline Repressor, domain 2"/>
    <property type="match status" value="1"/>
</dbReference>
<evidence type="ECO:0000256" key="2">
    <source>
        <dbReference type="ARBA" id="ARBA00023125"/>
    </source>
</evidence>
<feature type="domain" description="HTH tetR-type" evidence="5">
    <location>
        <begin position="14"/>
        <end position="74"/>
    </location>
</feature>
<proteinExistence type="predicted"/>
<dbReference type="InterPro" id="IPR050109">
    <property type="entry name" value="HTH-type_TetR-like_transc_reg"/>
</dbReference>
<gene>
    <name evidence="6" type="ORF">EAS64_09865</name>
</gene>
<dbReference type="GO" id="GO:0003700">
    <property type="term" value="F:DNA-binding transcription factor activity"/>
    <property type="evidence" value="ECO:0007669"/>
    <property type="project" value="TreeGrafter"/>
</dbReference>
<dbReference type="PANTHER" id="PTHR30055">
    <property type="entry name" value="HTH-TYPE TRANSCRIPTIONAL REGULATOR RUTR"/>
    <property type="match status" value="1"/>
</dbReference>
<dbReference type="PANTHER" id="PTHR30055:SF234">
    <property type="entry name" value="HTH-TYPE TRANSCRIPTIONAL REGULATOR BETI"/>
    <property type="match status" value="1"/>
</dbReference>
<dbReference type="SUPFAM" id="SSF46689">
    <property type="entry name" value="Homeodomain-like"/>
    <property type="match status" value="1"/>
</dbReference>
<sequence>MPRLWTETIEEHRRAVHDATLDAFAAQLAEHGLASVTMSQLAAAAGIGRATLYKYFPDVESVLVAWHERQITRHLHLLEQARDAADGPGARLEAVLSAFAQIQHAHQGSDLPVAMLHRGRHVTEARQQLHVLVSDLITACAASGDIRPGVPAGELASYCLHALSAAGGIPSRAAVRRLVAVTLAGLRPETPR</sequence>
<dbReference type="Proteomes" id="UP000460272">
    <property type="component" value="Unassembled WGS sequence"/>
</dbReference>